<evidence type="ECO:0000313" key="2">
    <source>
        <dbReference type="EMBL" id="PWL16276.1"/>
    </source>
</evidence>
<name>A0A316J4G5_9HYPH</name>
<feature type="compositionally biased region" description="Polar residues" evidence="1">
    <location>
        <begin position="1"/>
        <end position="12"/>
    </location>
</feature>
<organism evidence="2 3">
    <name type="scientific">Falsochrobactrum shanghaiense</name>
    <dbReference type="NCBI Taxonomy" id="2201899"/>
    <lineage>
        <taxon>Bacteria</taxon>
        <taxon>Pseudomonadati</taxon>
        <taxon>Pseudomonadota</taxon>
        <taxon>Alphaproteobacteria</taxon>
        <taxon>Hyphomicrobiales</taxon>
        <taxon>Brucellaceae</taxon>
        <taxon>Falsochrobactrum</taxon>
    </lineage>
</organism>
<protein>
    <submittedName>
        <fullName evidence="2">Uncharacterized protein</fullName>
    </submittedName>
</protein>
<accession>A0A316J4G5</accession>
<evidence type="ECO:0000256" key="1">
    <source>
        <dbReference type="SAM" id="MobiDB-lite"/>
    </source>
</evidence>
<sequence length="82" mass="8088">MAGNGKKTSSPIASKAGGTLRDPSASATAKSLAGSALAQAGTSKQTGAAMEDKASQVLSSTKYSTATKQLAGSVLSQSNKKR</sequence>
<feature type="region of interest" description="Disordered" evidence="1">
    <location>
        <begin position="1"/>
        <end position="62"/>
    </location>
</feature>
<reference evidence="2 3" key="1">
    <citation type="submission" date="2018-05" db="EMBL/GenBank/DDBJ databases">
        <title>Comparative genomic sequence analysis between strain HN4 and CCM 8460T (Falsochrobactrum ovis) will provide more evidence to prove that HN4 is a new species of Falsochrobactrum.</title>
        <authorList>
            <person name="Lyu W."/>
            <person name="Sun L."/>
            <person name="Yao L."/>
        </authorList>
    </citation>
    <scope>NUCLEOTIDE SEQUENCE [LARGE SCALE GENOMIC DNA]</scope>
    <source>
        <strain evidence="2 3">HN4</strain>
    </source>
</reference>
<gene>
    <name evidence="2" type="ORF">DKP76_18395</name>
</gene>
<evidence type="ECO:0000313" key="3">
    <source>
        <dbReference type="Proteomes" id="UP000245865"/>
    </source>
</evidence>
<dbReference type="EMBL" id="QGDB01000017">
    <property type="protein sequence ID" value="PWL16276.1"/>
    <property type="molecule type" value="Genomic_DNA"/>
</dbReference>
<comment type="caution">
    <text evidence="2">The sequence shown here is derived from an EMBL/GenBank/DDBJ whole genome shotgun (WGS) entry which is preliminary data.</text>
</comment>
<proteinExistence type="predicted"/>
<dbReference type="AlphaFoldDB" id="A0A316J4G5"/>
<keyword evidence="3" id="KW-1185">Reference proteome</keyword>
<dbReference type="Proteomes" id="UP000245865">
    <property type="component" value="Unassembled WGS sequence"/>
</dbReference>